<gene>
    <name evidence="1" type="ORF">BB558_007409</name>
</gene>
<reference evidence="1 2" key="1">
    <citation type="journal article" date="2018" name="MBio">
        <title>Comparative Genomics Reveals the Core Gene Toolbox for the Fungus-Insect Symbiosis.</title>
        <authorList>
            <person name="Wang Y."/>
            <person name="Stata M."/>
            <person name="Wang W."/>
            <person name="Stajich J.E."/>
            <person name="White M.M."/>
            <person name="Moncalvo J.M."/>
        </authorList>
    </citation>
    <scope>NUCLEOTIDE SEQUENCE [LARGE SCALE GENOMIC DNA]</scope>
    <source>
        <strain evidence="1 2">AUS-126-30</strain>
    </source>
</reference>
<dbReference type="EMBL" id="MBFU01001216">
    <property type="protein sequence ID" value="PVZ96660.1"/>
    <property type="molecule type" value="Genomic_DNA"/>
</dbReference>
<comment type="caution">
    <text evidence="1">The sequence shown here is derived from an EMBL/GenBank/DDBJ whole genome shotgun (WGS) entry which is preliminary data.</text>
</comment>
<sequence length="174" mass="19949">NLGLIKIEGSCTSEIFKRLVSARLKLFGLNFKNSIVRSTHDGASIKNQIQCCQTYTQPSDYCKNYTDKKAKFDSNDGKPKAEDETESVGIFKYNTILRRVRIIARHIRKSSMELYSANAGKQAVEYLSSKNSNILREDATYIYIYKKIAEIDSEIAFNILQQIRLILTTEEIFK</sequence>
<organism evidence="1 2">
    <name type="scientific">Smittium angustum</name>
    <dbReference type="NCBI Taxonomy" id="133377"/>
    <lineage>
        <taxon>Eukaryota</taxon>
        <taxon>Fungi</taxon>
        <taxon>Fungi incertae sedis</taxon>
        <taxon>Zoopagomycota</taxon>
        <taxon>Kickxellomycotina</taxon>
        <taxon>Harpellomycetes</taxon>
        <taxon>Harpellales</taxon>
        <taxon>Legeriomycetaceae</taxon>
        <taxon>Smittium</taxon>
    </lineage>
</organism>
<dbReference type="AlphaFoldDB" id="A0A2U1IV36"/>
<dbReference type="Proteomes" id="UP000245591">
    <property type="component" value="Unassembled WGS sequence"/>
</dbReference>
<accession>A0A2U1IV36</accession>
<protein>
    <submittedName>
        <fullName evidence="1">Uncharacterized protein</fullName>
    </submittedName>
</protein>
<feature type="non-terminal residue" evidence="1">
    <location>
        <position position="1"/>
    </location>
</feature>
<keyword evidence="2" id="KW-1185">Reference proteome</keyword>
<proteinExistence type="predicted"/>
<evidence type="ECO:0000313" key="1">
    <source>
        <dbReference type="EMBL" id="PVZ96660.1"/>
    </source>
</evidence>
<evidence type="ECO:0000313" key="2">
    <source>
        <dbReference type="Proteomes" id="UP000245591"/>
    </source>
</evidence>
<name>A0A2U1IV36_SMIAN</name>